<name>A0A5M3MK22_CONPW</name>
<feature type="domain" description="Rhodopsin" evidence="7">
    <location>
        <begin position="34"/>
        <end position="225"/>
    </location>
</feature>
<dbReference type="OMA" id="PIEWITI"/>
<feature type="transmembrane region" description="Helical" evidence="6">
    <location>
        <begin position="14"/>
        <end position="34"/>
    </location>
</feature>
<keyword evidence="3 6" id="KW-1133">Transmembrane helix</keyword>
<dbReference type="PANTHER" id="PTHR33048:SF47">
    <property type="entry name" value="INTEGRAL MEMBRANE PROTEIN-RELATED"/>
    <property type="match status" value="1"/>
</dbReference>
<dbReference type="InterPro" id="IPR049326">
    <property type="entry name" value="Rhodopsin_dom_fungi"/>
</dbReference>
<keyword evidence="9" id="KW-1185">Reference proteome</keyword>
<sequence>MADQDIKPSPTSNAYLGLQTGLYVLALVWTGFRLWIRRGRHWWEDLFALMAAFACIVGLVSFWFIYWPNAPEFDYAFMWLDIMTNWVVVWSTRVSVLLSILRVATKPRMRIIIHASLSLFAIFGAVSFAFKMWVCWDNPSWRETAYLHCRNSHAYAFVQLSTDVVSALILVTLPIAMLWDIKLARQTRILVISIFAMSVLSAVASIVHVVFIVPATSETGITMHIQNAIDLIVCNLLVTVTFIYRVLLRKNGAHIDDGTSHQGNDSNGDIEDSPETVKFTTVNLDSHESSYAFDSSDSSYQGRSNVAWDRGLGQSARWLE</sequence>
<evidence type="ECO:0000256" key="6">
    <source>
        <dbReference type="SAM" id="Phobius"/>
    </source>
</evidence>
<evidence type="ECO:0000256" key="4">
    <source>
        <dbReference type="ARBA" id="ARBA00023136"/>
    </source>
</evidence>
<dbReference type="RefSeq" id="XP_007769968.1">
    <property type="nucleotide sequence ID" value="XM_007771778.1"/>
</dbReference>
<organism evidence="8 9">
    <name type="scientific">Coniophora puteana (strain RWD-64-598)</name>
    <name type="common">Brown rot fungus</name>
    <dbReference type="NCBI Taxonomy" id="741705"/>
    <lineage>
        <taxon>Eukaryota</taxon>
        <taxon>Fungi</taxon>
        <taxon>Dikarya</taxon>
        <taxon>Basidiomycota</taxon>
        <taxon>Agaricomycotina</taxon>
        <taxon>Agaricomycetes</taxon>
        <taxon>Agaricomycetidae</taxon>
        <taxon>Boletales</taxon>
        <taxon>Coniophorineae</taxon>
        <taxon>Coniophoraceae</taxon>
        <taxon>Coniophora</taxon>
    </lineage>
</organism>
<dbReference type="GO" id="GO:0016020">
    <property type="term" value="C:membrane"/>
    <property type="evidence" value="ECO:0007669"/>
    <property type="project" value="UniProtKB-SubCell"/>
</dbReference>
<evidence type="ECO:0000313" key="8">
    <source>
        <dbReference type="EMBL" id="EIW79579.1"/>
    </source>
</evidence>
<evidence type="ECO:0000259" key="7">
    <source>
        <dbReference type="Pfam" id="PF20684"/>
    </source>
</evidence>
<evidence type="ECO:0000256" key="5">
    <source>
        <dbReference type="ARBA" id="ARBA00038359"/>
    </source>
</evidence>
<dbReference type="Proteomes" id="UP000053558">
    <property type="component" value="Unassembled WGS sequence"/>
</dbReference>
<feature type="transmembrane region" description="Helical" evidence="6">
    <location>
        <begin position="189"/>
        <end position="213"/>
    </location>
</feature>
<comment type="similarity">
    <text evidence="5">Belongs to the SAT4 family.</text>
</comment>
<comment type="subcellular location">
    <subcellularLocation>
        <location evidence="1">Membrane</location>
        <topology evidence="1">Multi-pass membrane protein</topology>
    </subcellularLocation>
</comment>
<gene>
    <name evidence="8" type="ORF">CONPUDRAFT_137895</name>
</gene>
<keyword evidence="4 6" id="KW-0472">Membrane</keyword>
<evidence type="ECO:0000256" key="2">
    <source>
        <dbReference type="ARBA" id="ARBA00022692"/>
    </source>
</evidence>
<evidence type="ECO:0000313" key="9">
    <source>
        <dbReference type="Proteomes" id="UP000053558"/>
    </source>
</evidence>
<feature type="transmembrane region" description="Helical" evidence="6">
    <location>
        <begin position="46"/>
        <end position="66"/>
    </location>
</feature>
<proteinExistence type="inferred from homology"/>
<comment type="caution">
    <text evidence="8">The sequence shown here is derived from an EMBL/GenBank/DDBJ whole genome shotgun (WGS) entry which is preliminary data.</text>
</comment>
<feature type="transmembrane region" description="Helical" evidence="6">
    <location>
        <begin position="154"/>
        <end position="177"/>
    </location>
</feature>
<accession>A0A5M3MK22</accession>
<feature type="transmembrane region" description="Helical" evidence="6">
    <location>
        <begin position="225"/>
        <end position="247"/>
    </location>
</feature>
<dbReference type="PANTHER" id="PTHR33048">
    <property type="entry name" value="PTH11-LIKE INTEGRAL MEMBRANE PROTEIN (AFU_ORTHOLOGUE AFUA_5G11245)"/>
    <property type="match status" value="1"/>
</dbReference>
<evidence type="ECO:0000256" key="1">
    <source>
        <dbReference type="ARBA" id="ARBA00004141"/>
    </source>
</evidence>
<dbReference type="Pfam" id="PF20684">
    <property type="entry name" value="Fung_rhodopsin"/>
    <property type="match status" value="1"/>
</dbReference>
<dbReference type="OrthoDB" id="444631at2759"/>
<evidence type="ECO:0000256" key="3">
    <source>
        <dbReference type="ARBA" id="ARBA00022989"/>
    </source>
</evidence>
<feature type="transmembrane region" description="Helical" evidence="6">
    <location>
        <begin position="86"/>
        <end position="104"/>
    </location>
</feature>
<keyword evidence="2 6" id="KW-0812">Transmembrane</keyword>
<dbReference type="EMBL" id="JH711580">
    <property type="protein sequence ID" value="EIW79579.1"/>
    <property type="molecule type" value="Genomic_DNA"/>
</dbReference>
<feature type="transmembrane region" description="Helical" evidence="6">
    <location>
        <begin position="111"/>
        <end position="134"/>
    </location>
</feature>
<dbReference type="KEGG" id="cput:CONPUDRAFT_137895"/>
<dbReference type="AlphaFoldDB" id="A0A5M3MK22"/>
<protein>
    <recommendedName>
        <fullName evidence="7">Rhodopsin domain-containing protein</fullName>
    </recommendedName>
</protein>
<reference evidence="9" key="1">
    <citation type="journal article" date="2012" name="Science">
        <title>The Paleozoic origin of enzymatic lignin decomposition reconstructed from 31 fungal genomes.</title>
        <authorList>
            <person name="Floudas D."/>
            <person name="Binder M."/>
            <person name="Riley R."/>
            <person name="Barry K."/>
            <person name="Blanchette R.A."/>
            <person name="Henrissat B."/>
            <person name="Martinez A.T."/>
            <person name="Otillar R."/>
            <person name="Spatafora J.W."/>
            <person name="Yadav J.S."/>
            <person name="Aerts A."/>
            <person name="Benoit I."/>
            <person name="Boyd A."/>
            <person name="Carlson A."/>
            <person name="Copeland A."/>
            <person name="Coutinho P.M."/>
            <person name="de Vries R.P."/>
            <person name="Ferreira P."/>
            <person name="Findley K."/>
            <person name="Foster B."/>
            <person name="Gaskell J."/>
            <person name="Glotzer D."/>
            <person name="Gorecki P."/>
            <person name="Heitman J."/>
            <person name="Hesse C."/>
            <person name="Hori C."/>
            <person name="Igarashi K."/>
            <person name="Jurgens J.A."/>
            <person name="Kallen N."/>
            <person name="Kersten P."/>
            <person name="Kohler A."/>
            <person name="Kuees U."/>
            <person name="Kumar T.K.A."/>
            <person name="Kuo A."/>
            <person name="LaButti K."/>
            <person name="Larrondo L.F."/>
            <person name="Lindquist E."/>
            <person name="Ling A."/>
            <person name="Lombard V."/>
            <person name="Lucas S."/>
            <person name="Lundell T."/>
            <person name="Martin R."/>
            <person name="McLaughlin D.J."/>
            <person name="Morgenstern I."/>
            <person name="Morin E."/>
            <person name="Murat C."/>
            <person name="Nagy L.G."/>
            <person name="Nolan M."/>
            <person name="Ohm R.A."/>
            <person name="Patyshakuliyeva A."/>
            <person name="Rokas A."/>
            <person name="Ruiz-Duenas F.J."/>
            <person name="Sabat G."/>
            <person name="Salamov A."/>
            <person name="Samejima M."/>
            <person name="Schmutz J."/>
            <person name="Slot J.C."/>
            <person name="St John F."/>
            <person name="Stenlid J."/>
            <person name="Sun H."/>
            <person name="Sun S."/>
            <person name="Syed K."/>
            <person name="Tsang A."/>
            <person name="Wiebenga A."/>
            <person name="Young D."/>
            <person name="Pisabarro A."/>
            <person name="Eastwood D.C."/>
            <person name="Martin F."/>
            <person name="Cullen D."/>
            <person name="Grigoriev I.V."/>
            <person name="Hibbett D.S."/>
        </authorList>
    </citation>
    <scope>NUCLEOTIDE SEQUENCE [LARGE SCALE GENOMIC DNA]</scope>
    <source>
        <strain evidence="9">RWD-64-598 SS2</strain>
    </source>
</reference>
<dbReference type="InterPro" id="IPR052337">
    <property type="entry name" value="SAT4-like"/>
</dbReference>
<dbReference type="GeneID" id="19201099"/>